<protein>
    <submittedName>
        <fullName evidence="2">Uncharacterized protein</fullName>
    </submittedName>
</protein>
<dbReference type="RefSeq" id="WP_264944223.1">
    <property type="nucleotide sequence ID" value="NZ_JAPDRA010000004.1"/>
</dbReference>
<evidence type="ECO:0000256" key="1">
    <source>
        <dbReference type="SAM" id="SignalP"/>
    </source>
</evidence>
<name>A0ABW3H5E3_9SPHN</name>
<evidence type="ECO:0000313" key="3">
    <source>
        <dbReference type="Proteomes" id="UP001596977"/>
    </source>
</evidence>
<proteinExistence type="predicted"/>
<feature type="chain" id="PRO_5045929209" evidence="1">
    <location>
        <begin position="19"/>
        <end position="146"/>
    </location>
</feature>
<gene>
    <name evidence="2" type="ORF">ACFQ1E_10130</name>
</gene>
<reference evidence="3" key="1">
    <citation type="journal article" date="2019" name="Int. J. Syst. Evol. Microbiol.">
        <title>The Global Catalogue of Microorganisms (GCM) 10K type strain sequencing project: providing services to taxonomists for standard genome sequencing and annotation.</title>
        <authorList>
            <consortium name="The Broad Institute Genomics Platform"/>
            <consortium name="The Broad Institute Genome Sequencing Center for Infectious Disease"/>
            <person name="Wu L."/>
            <person name="Ma J."/>
        </authorList>
    </citation>
    <scope>NUCLEOTIDE SEQUENCE [LARGE SCALE GENOMIC DNA]</scope>
    <source>
        <strain evidence="3">CCUG 62982</strain>
    </source>
</reference>
<accession>A0ABW3H5E3</accession>
<organism evidence="2 3">
    <name type="scientific">Sphingomonas canadensis</name>
    <dbReference type="NCBI Taxonomy" id="1219257"/>
    <lineage>
        <taxon>Bacteria</taxon>
        <taxon>Pseudomonadati</taxon>
        <taxon>Pseudomonadota</taxon>
        <taxon>Alphaproteobacteria</taxon>
        <taxon>Sphingomonadales</taxon>
        <taxon>Sphingomonadaceae</taxon>
        <taxon>Sphingomonas</taxon>
    </lineage>
</organism>
<dbReference type="Proteomes" id="UP001596977">
    <property type="component" value="Unassembled WGS sequence"/>
</dbReference>
<feature type="signal peptide" evidence="1">
    <location>
        <begin position="1"/>
        <end position="18"/>
    </location>
</feature>
<sequence length="146" mass="15178">MRLVPGLAMFLAAPLLLAAQDAGGPLPGKANHPEALAFSESAQPQPETAPDQSDADPALAALMDRIEGALRMPAGAQPVAGYTRYYAWADKARTKVTGVLVTGGRAERKWIGFDDLPLSLAPGCAVVSLVFDAARGTIDEVYCNGG</sequence>
<dbReference type="EMBL" id="JBHTJG010000004">
    <property type="protein sequence ID" value="MFD0946696.1"/>
    <property type="molecule type" value="Genomic_DNA"/>
</dbReference>
<keyword evidence="1" id="KW-0732">Signal</keyword>
<comment type="caution">
    <text evidence="2">The sequence shown here is derived from an EMBL/GenBank/DDBJ whole genome shotgun (WGS) entry which is preliminary data.</text>
</comment>
<keyword evidence="3" id="KW-1185">Reference proteome</keyword>
<evidence type="ECO:0000313" key="2">
    <source>
        <dbReference type="EMBL" id="MFD0946696.1"/>
    </source>
</evidence>